<sequence>MYAPRFLTLLFRAHSPPHTLPALRTPHPSFIFCTPFRSPSWLARLTVPLRSDTTPLSFSFTLRLRPVCSGPGPSQIFILVHVPLIADDLLPPISSSPAYDIVPLLLRNPPNFKSSLPSSPLPLLILGVGSRHPPHSGARSFSTPSSCSHALFPLVSVLLTRSYPPPLIYADSYPPYSFTLCYARRARLHSLRPTHYPSQASSTRPLCPLSFASICSRATIRLTASLRRLPPPFHV</sequence>
<protein>
    <submittedName>
        <fullName evidence="1">Uncharacterized protein</fullName>
    </submittedName>
</protein>
<organism evidence="1 2">
    <name type="scientific">Mycena rosella</name>
    <name type="common">Pink bonnet</name>
    <name type="synonym">Agaricus rosellus</name>
    <dbReference type="NCBI Taxonomy" id="1033263"/>
    <lineage>
        <taxon>Eukaryota</taxon>
        <taxon>Fungi</taxon>
        <taxon>Dikarya</taxon>
        <taxon>Basidiomycota</taxon>
        <taxon>Agaricomycotina</taxon>
        <taxon>Agaricomycetes</taxon>
        <taxon>Agaricomycetidae</taxon>
        <taxon>Agaricales</taxon>
        <taxon>Marasmiineae</taxon>
        <taxon>Mycenaceae</taxon>
        <taxon>Mycena</taxon>
    </lineage>
</organism>
<gene>
    <name evidence="1" type="ORF">B0H17DRAFT_550791</name>
</gene>
<name>A0AAD7DKW8_MYCRO</name>
<accession>A0AAD7DKW8</accession>
<evidence type="ECO:0000313" key="2">
    <source>
        <dbReference type="Proteomes" id="UP001221757"/>
    </source>
</evidence>
<reference evidence="1" key="1">
    <citation type="submission" date="2023-03" db="EMBL/GenBank/DDBJ databases">
        <title>Massive genome expansion in bonnet fungi (Mycena s.s.) driven by repeated elements and novel gene families across ecological guilds.</title>
        <authorList>
            <consortium name="Lawrence Berkeley National Laboratory"/>
            <person name="Harder C.B."/>
            <person name="Miyauchi S."/>
            <person name="Viragh M."/>
            <person name="Kuo A."/>
            <person name="Thoen E."/>
            <person name="Andreopoulos B."/>
            <person name="Lu D."/>
            <person name="Skrede I."/>
            <person name="Drula E."/>
            <person name="Henrissat B."/>
            <person name="Morin E."/>
            <person name="Kohler A."/>
            <person name="Barry K."/>
            <person name="LaButti K."/>
            <person name="Morin E."/>
            <person name="Salamov A."/>
            <person name="Lipzen A."/>
            <person name="Mereny Z."/>
            <person name="Hegedus B."/>
            <person name="Baldrian P."/>
            <person name="Stursova M."/>
            <person name="Weitz H."/>
            <person name="Taylor A."/>
            <person name="Grigoriev I.V."/>
            <person name="Nagy L.G."/>
            <person name="Martin F."/>
            <person name="Kauserud H."/>
        </authorList>
    </citation>
    <scope>NUCLEOTIDE SEQUENCE</scope>
    <source>
        <strain evidence="1">CBHHK067</strain>
    </source>
</reference>
<dbReference type="AlphaFoldDB" id="A0AAD7DKW8"/>
<comment type="caution">
    <text evidence="1">The sequence shown here is derived from an EMBL/GenBank/DDBJ whole genome shotgun (WGS) entry which is preliminary data.</text>
</comment>
<dbReference type="EMBL" id="JARKIE010000055">
    <property type="protein sequence ID" value="KAJ7691923.1"/>
    <property type="molecule type" value="Genomic_DNA"/>
</dbReference>
<keyword evidence="2" id="KW-1185">Reference proteome</keyword>
<evidence type="ECO:0000313" key="1">
    <source>
        <dbReference type="EMBL" id="KAJ7691923.1"/>
    </source>
</evidence>
<dbReference type="Proteomes" id="UP001221757">
    <property type="component" value="Unassembled WGS sequence"/>
</dbReference>
<proteinExistence type="predicted"/>